<dbReference type="Proteomes" id="UP000076927">
    <property type="component" value="Chromosome"/>
</dbReference>
<proteinExistence type="predicted"/>
<keyword evidence="2" id="KW-1185">Reference proteome</keyword>
<dbReference type="STRING" id="1178515.SY83_00330"/>
<name>A0A172TDK4_9BACL</name>
<protein>
    <submittedName>
        <fullName evidence="1">Uncharacterized protein</fullName>
    </submittedName>
</protein>
<dbReference type="EMBL" id="CP011388">
    <property type="protein sequence ID" value="ANE45081.1"/>
    <property type="molecule type" value="Genomic_DNA"/>
</dbReference>
<evidence type="ECO:0000313" key="1">
    <source>
        <dbReference type="EMBL" id="ANE45081.1"/>
    </source>
</evidence>
<gene>
    <name evidence="1" type="ORF">SY83_00330</name>
</gene>
<dbReference type="AlphaFoldDB" id="A0A172TDK4"/>
<accession>A0A172TDK4</accession>
<organism evidence="1 2">
    <name type="scientific">Paenibacillus swuensis</name>
    <dbReference type="NCBI Taxonomy" id="1178515"/>
    <lineage>
        <taxon>Bacteria</taxon>
        <taxon>Bacillati</taxon>
        <taxon>Bacillota</taxon>
        <taxon>Bacilli</taxon>
        <taxon>Bacillales</taxon>
        <taxon>Paenibacillaceae</taxon>
        <taxon>Paenibacillus</taxon>
    </lineage>
</organism>
<dbReference type="PATRIC" id="fig|1178515.4.peg.72"/>
<reference evidence="1 2" key="1">
    <citation type="submission" date="2015-01" db="EMBL/GenBank/DDBJ databases">
        <title>Paenibacillus swuensis/DY6/whole genome sequencing.</title>
        <authorList>
            <person name="Kim M.K."/>
            <person name="Srinivasan S."/>
            <person name="Lee J.-J."/>
        </authorList>
    </citation>
    <scope>NUCLEOTIDE SEQUENCE [LARGE SCALE GENOMIC DNA]</scope>
    <source>
        <strain evidence="1 2">DY6</strain>
    </source>
</reference>
<dbReference type="KEGG" id="pswu:SY83_00330"/>
<dbReference type="RefSeq" id="WP_068603280.1">
    <property type="nucleotide sequence ID" value="NZ_CP011388.1"/>
</dbReference>
<dbReference type="OrthoDB" id="2889126at2"/>
<sequence length="80" mass="9304">MIPFNRTWPYDIMMNDIYVTECPYCLSSNVLLPLRKSELSEIHDGRKKLLVFPCCHARVTLVDVDSDYLLANEPFPNRGQ</sequence>
<evidence type="ECO:0000313" key="2">
    <source>
        <dbReference type="Proteomes" id="UP000076927"/>
    </source>
</evidence>